<proteinExistence type="inferred from homology"/>
<evidence type="ECO:0000256" key="5">
    <source>
        <dbReference type="ARBA" id="ARBA00023002"/>
    </source>
</evidence>
<dbReference type="GO" id="GO:0005506">
    <property type="term" value="F:iron ion binding"/>
    <property type="evidence" value="ECO:0007669"/>
    <property type="project" value="InterPro"/>
</dbReference>
<feature type="binding site" description="axial binding residue" evidence="8">
    <location>
        <position position="443"/>
    </location>
    <ligand>
        <name>heme</name>
        <dbReference type="ChEBI" id="CHEBI:30413"/>
    </ligand>
    <ligandPart>
        <name>Fe</name>
        <dbReference type="ChEBI" id="CHEBI:18248"/>
    </ligandPart>
</feature>
<dbReference type="InterPro" id="IPR001128">
    <property type="entry name" value="Cyt_P450"/>
</dbReference>
<dbReference type="STRING" id="2004952.A0A2C5YY67"/>
<feature type="region of interest" description="Disordered" evidence="10">
    <location>
        <begin position="263"/>
        <end position="295"/>
    </location>
</feature>
<evidence type="ECO:0000313" key="11">
    <source>
        <dbReference type="EMBL" id="PHH72573.1"/>
    </source>
</evidence>
<evidence type="ECO:0000256" key="4">
    <source>
        <dbReference type="ARBA" id="ARBA00022723"/>
    </source>
</evidence>
<keyword evidence="3 8" id="KW-0349">Heme</keyword>
<dbReference type="GO" id="GO:0004497">
    <property type="term" value="F:monooxygenase activity"/>
    <property type="evidence" value="ECO:0007669"/>
    <property type="project" value="UniProtKB-KW"/>
</dbReference>
<name>A0A2C5YY67_9HYPO</name>
<comment type="cofactor">
    <cofactor evidence="1 8">
        <name>heme</name>
        <dbReference type="ChEBI" id="CHEBI:30413"/>
    </cofactor>
</comment>
<keyword evidence="5 9" id="KW-0560">Oxidoreductase</keyword>
<dbReference type="PROSITE" id="PS00086">
    <property type="entry name" value="CYTOCHROME_P450"/>
    <property type="match status" value="1"/>
</dbReference>
<organism evidence="11 12">
    <name type="scientific">Ophiocordyceps camponoti-rufipedis</name>
    <dbReference type="NCBI Taxonomy" id="2004952"/>
    <lineage>
        <taxon>Eukaryota</taxon>
        <taxon>Fungi</taxon>
        <taxon>Dikarya</taxon>
        <taxon>Ascomycota</taxon>
        <taxon>Pezizomycotina</taxon>
        <taxon>Sordariomycetes</taxon>
        <taxon>Hypocreomycetidae</taxon>
        <taxon>Hypocreales</taxon>
        <taxon>Ophiocordycipitaceae</taxon>
        <taxon>Ophiocordyceps</taxon>
    </lineage>
</organism>
<dbReference type="GO" id="GO:0020037">
    <property type="term" value="F:heme binding"/>
    <property type="evidence" value="ECO:0007669"/>
    <property type="project" value="InterPro"/>
</dbReference>
<dbReference type="GO" id="GO:0016705">
    <property type="term" value="F:oxidoreductase activity, acting on paired donors, with incorporation or reduction of molecular oxygen"/>
    <property type="evidence" value="ECO:0007669"/>
    <property type="project" value="InterPro"/>
</dbReference>
<evidence type="ECO:0000256" key="7">
    <source>
        <dbReference type="ARBA" id="ARBA00023033"/>
    </source>
</evidence>
<comment type="caution">
    <text evidence="11">The sequence shown here is derived from an EMBL/GenBank/DDBJ whole genome shotgun (WGS) entry which is preliminary data.</text>
</comment>
<reference evidence="11 12" key="1">
    <citation type="submission" date="2017-06" db="EMBL/GenBank/DDBJ databases">
        <title>Ant-infecting Ophiocordyceps genomes reveal a high diversity of potential behavioral manipulation genes and a possible major role for enterotoxins.</title>
        <authorList>
            <person name="De Bekker C."/>
            <person name="Evans H.C."/>
            <person name="Brachmann A."/>
            <person name="Hughes D.P."/>
        </authorList>
    </citation>
    <scope>NUCLEOTIDE SEQUENCE [LARGE SCALE GENOMIC DNA]</scope>
    <source>
        <strain evidence="11 12">Map16</strain>
    </source>
</reference>
<evidence type="ECO:0000256" key="10">
    <source>
        <dbReference type="SAM" id="MobiDB-lite"/>
    </source>
</evidence>
<evidence type="ECO:0000256" key="8">
    <source>
        <dbReference type="PIRSR" id="PIRSR602401-1"/>
    </source>
</evidence>
<evidence type="ECO:0000256" key="9">
    <source>
        <dbReference type="RuleBase" id="RU000461"/>
    </source>
</evidence>
<sequence length="562" mass="62703">MANEVLFQAVGVILAIILYHRYSRTRPAGKLPPGPKPLPLLGNINDLPPKGIPEYQHWLKHMRQYGPLSSVTVLGQTTVIFHDRQAAYELLERTAKKTSGRPWLVFGPKLCGFDRVMINKQPDEEAFRCHRRLMHTQFGSNNAVASYHDVLKAEVKVLLLRIWRQPERTLELLKTATGSIILKVTYGYAIDQENKDPLLDIVGRMMDDLSMAFAALTWLVDLIPALQYLPSFLPGMGFKKTAEECKKTSLAVEDIPYAFTRRQMESSNPRPSYVSRLLQDSSRDSLGPEEKTANESDIKTTACTIFGGGADTTSASLTAFVLAMTLNPEVQKKAQQEIDSLTGSTRLPSFEDRPQLPYTDAIVTETLRWLPVAPMGTAHRATEDTFYNGYLIPKGAQLVPSIWWFTHDPDVYRDPDSFDPDRYAARNEPDPKAAVFGFGRRRCPGMYFADANLFLIAAQMLAVFTIGKAVGEDGKEVVPEIRTTPGLISNSPPESRRPALVGCGVVGAVVGPVRVTGSGPEWGRMNPVRGRLADREARNPENRLQERHHYIKYGDVFSLFGL</sequence>
<dbReference type="PANTHER" id="PTHR46300:SF7">
    <property type="entry name" value="P450, PUTATIVE (EUROFUNG)-RELATED"/>
    <property type="match status" value="1"/>
</dbReference>
<comment type="similarity">
    <text evidence="2 9">Belongs to the cytochrome P450 family.</text>
</comment>
<keyword evidence="4 8" id="KW-0479">Metal-binding</keyword>
<dbReference type="EMBL" id="NJES01000409">
    <property type="protein sequence ID" value="PHH72573.1"/>
    <property type="molecule type" value="Genomic_DNA"/>
</dbReference>
<dbReference type="SUPFAM" id="SSF48264">
    <property type="entry name" value="Cytochrome P450"/>
    <property type="match status" value="1"/>
</dbReference>
<evidence type="ECO:0000313" key="12">
    <source>
        <dbReference type="Proteomes" id="UP000226431"/>
    </source>
</evidence>
<dbReference type="InterPro" id="IPR036396">
    <property type="entry name" value="Cyt_P450_sf"/>
</dbReference>
<accession>A0A2C5YY67</accession>
<feature type="compositionally biased region" description="Basic and acidic residues" evidence="10">
    <location>
        <begin position="281"/>
        <end position="295"/>
    </location>
</feature>
<protein>
    <submittedName>
        <fullName evidence="11">Uncharacterized protein</fullName>
    </submittedName>
</protein>
<dbReference type="InterPro" id="IPR002401">
    <property type="entry name" value="Cyt_P450_E_grp-I"/>
</dbReference>
<dbReference type="PRINTS" id="PR00463">
    <property type="entry name" value="EP450I"/>
</dbReference>
<dbReference type="AlphaFoldDB" id="A0A2C5YY67"/>
<evidence type="ECO:0000256" key="6">
    <source>
        <dbReference type="ARBA" id="ARBA00023004"/>
    </source>
</evidence>
<dbReference type="InterPro" id="IPR017972">
    <property type="entry name" value="Cyt_P450_CS"/>
</dbReference>
<dbReference type="PANTHER" id="PTHR46300">
    <property type="entry name" value="P450, PUTATIVE (EUROFUNG)-RELATED-RELATED"/>
    <property type="match status" value="1"/>
</dbReference>
<dbReference type="Proteomes" id="UP000226431">
    <property type="component" value="Unassembled WGS sequence"/>
</dbReference>
<evidence type="ECO:0000256" key="2">
    <source>
        <dbReference type="ARBA" id="ARBA00010617"/>
    </source>
</evidence>
<evidence type="ECO:0000256" key="3">
    <source>
        <dbReference type="ARBA" id="ARBA00022617"/>
    </source>
</evidence>
<dbReference type="Pfam" id="PF00067">
    <property type="entry name" value="p450"/>
    <property type="match status" value="1"/>
</dbReference>
<dbReference type="CDD" id="cd11065">
    <property type="entry name" value="CYP64-like"/>
    <property type="match status" value="1"/>
</dbReference>
<keyword evidence="6 8" id="KW-0408">Iron</keyword>
<gene>
    <name evidence="11" type="ORF">CDD80_4430</name>
</gene>
<dbReference type="Gene3D" id="1.10.630.10">
    <property type="entry name" value="Cytochrome P450"/>
    <property type="match status" value="1"/>
</dbReference>
<keyword evidence="7 9" id="KW-0503">Monooxygenase</keyword>
<evidence type="ECO:0000256" key="1">
    <source>
        <dbReference type="ARBA" id="ARBA00001971"/>
    </source>
</evidence>
<dbReference type="PRINTS" id="PR00385">
    <property type="entry name" value="P450"/>
</dbReference>
<dbReference type="InterPro" id="IPR050364">
    <property type="entry name" value="Cytochrome_P450_fung"/>
</dbReference>
<keyword evidence="12" id="KW-1185">Reference proteome</keyword>
<dbReference type="OrthoDB" id="2789670at2759"/>